<protein>
    <recommendedName>
        <fullName evidence="5">Laminin subunit beta-2</fullName>
    </recommendedName>
</protein>
<reference evidence="3" key="2">
    <citation type="submission" date="2025-08" db="UniProtKB">
        <authorList>
            <consortium name="Ensembl"/>
        </authorList>
    </citation>
    <scope>IDENTIFICATION</scope>
</reference>
<proteinExistence type="predicted"/>
<reference evidence="3" key="3">
    <citation type="submission" date="2025-09" db="UniProtKB">
        <authorList>
            <consortium name="Ensembl"/>
        </authorList>
    </citation>
    <scope>IDENTIFICATION</scope>
</reference>
<accession>A0A8C4Y2B5</accession>
<evidence type="ECO:0008006" key="5">
    <source>
        <dbReference type="Google" id="ProtNLM"/>
    </source>
</evidence>
<dbReference type="Ensembl" id="ENSGEVT00005014297.1">
    <property type="protein sequence ID" value="ENSGEVP00005013645.1"/>
    <property type="gene ID" value="ENSGEVG00005009670.1"/>
</dbReference>
<evidence type="ECO:0000256" key="2">
    <source>
        <dbReference type="SAM" id="MobiDB-lite"/>
    </source>
</evidence>
<name>A0A8C4Y2B5_9SAUR</name>
<evidence type="ECO:0000256" key="1">
    <source>
        <dbReference type="SAM" id="Coils"/>
    </source>
</evidence>
<keyword evidence="4" id="KW-1185">Reference proteome</keyword>
<dbReference type="Proteomes" id="UP000694390">
    <property type="component" value="Chromosome 7"/>
</dbReference>
<feature type="region of interest" description="Disordered" evidence="2">
    <location>
        <begin position="202"/>
        <end position="234"/>
    </location>
</feature>
<organism evidence="3 4">
    <name type="scientific">Gopherus evgoodei</name>
    <name type="common">Goodes thornscrub tortoise</name>
    <dbReference type="NCBI Taxonomy" id="1825980"/>
    <lineage>
        <taxon>Eukaryota</taxon>
        <taxon>Metazoa</taxon>
        <taxon>Chordata</taxon>
        <taxon>Craniata</taxon>
        <taxon>Vertebrata</taxon>
        <taxon>Euteleostomi</taxon>
        <taxon>Archelosauria</taxon>
        <taxon>Testudinata</taxon>
        <taxon>Testudines</taxon>
        <taxon>Cryptodira</taxon>
        <taxon>Durocryptodira</taxon>
        <taxon>Testudinoidea</taxon>
        <taxon>Testudinidae</taxon>
        <taxon>Gopherus</taxon>
    </lineage>
</organism>
<feature type="coiled-coil region" evidence="1">
    <location>
        <begin position="303"/>
        <end position="358"/>
    </location>
</feature>
<dbReference type="OrthoDB" id="5985440at2759"/>
<sequence>MGRALGGQWHGEHSLAGCWGGAGRALEGQWHGDHSLVGCWGGAGQGLGDGAGTGGQWHGEHSLLGCWGGAGQGGHWGGSGMESTVWQDVGVGQGRHCLGDGARTGGEGADPDSIEVVAGRVLALSIPASPDQIRHLAEEIKERVRSLANVDAILEETAGNVRRAEQLLQDARRARSRAESVKNGAEVGRRALEDARRAQSAAESAIRSASNDIRHTEGTLSTVSRGGLSQTASTERQLQGAMEHVGQLDSQLGALKMRRANNSLVATRAKDVASATHAQAGEVKQVSGGKGEETQLGSQARSALQARHRAERLRDEAKALLQDAQGKLQRLTALEGSYQENERVLEEKAAQLDGLEAKVKGIVGAINQQIQIYNTCQ</sequence>
<evidence type="ECO:0000313" key="4">
    <source>
        <dbReference type="Proteomes" id="UP000694390"/>
    </source>
</evidence>
<evidence type="ECO:0000313" key="3">
    <source>
        <dbReference type="Ensembl" id="ENSGEVP00005013645.1"/>
    </source>
</evidence>
<keyword evidence="1" id="KW-0175">Coiled coil</keyword>
<reference evidence="3" key="1">
    <citation type="submission" date="2019-06" db="EMBL/GenBank/DDBJ databases">
        <title>G10K-VGP Goodes thornscrub tortoise genome, primary haplotype.</title>
        <authorList>
            <person name="Murphy B."/>
            <person name="Edwards T."/>
            <person name="Rhie A."/>
            <person name="Koren S."/>
            <person name="Phillippy A."/>
            <person name="Fedrigo O."/>
            <person name="Haase B."/>
            <person name="Mountcastle J."/>
            <person name="Lewin H."/>
            <person name="Damas J."/>
            <person name="Howe K."/>
            <person name="Formenti G."/>
            <person name="Myers G."/>
            <person name="Durbin R."/>
            <person name="Jarvis E.D."/>
        </authorList>
    </citation>
    <scope>NUCLEOTIDE SEQUENCE [LARGE SCALE GENOMIC DNA]</scope>
</reference>
<feature type="compositionally biased region" description="Polar residues" evidence="2">
    <location>
        <begin position="218"/>
        <end position="234"/>
    </location>
</feature>
<dbReference type="AlphaFoldDB" id="A0A8C4Y2B5"/>
<dbReference type="GeneTree" id="ENSGT00940000156060"/>